<comment type="caution">
    <text evidence="1">The sequence shown here is derived from an EMBL/GenBank/DDBJ whole genome shotgun (WGS) entry which is preliminary data.</text>
</comment>
<evidence type="ECO:0008006" key="3">
    <source>
        <dbReference type="Google" id="ProtNLM"/>
    </source>
</evidence>
<dbReference type="SUPFAM" id="SSF48371">
    <property type="entry name" value="ARM repeat"/>
    <property type="match status" value="1"/>
</dbReference>
<dbReference type="PANTHER" id="PTHR13554:SF10">
    <property type="entry name" value="26S PROTEASOME NON-ATPASE REGULATORY SUBUNIT 5"/>
    <property type="match status" value="1"/>
</dbReference>
<dbReference type="Proteomes" id="UP001311799">
    <property type="component" value="Unassembled WGS sequence"/>
</dbReference>
<keyword evidence="2" id="KW-1185">Reference proteome</keyword>
<dbReference type="Pfam" id="PF10508">
    <property type="entry name" value="Proteasom_PSMB"/>
    <property type="match status" value="1"/>
</dbReference>
<organism evidence="1 2">
    <name type="scientific">Cryptosporidium xiaoi</name>
    <dbReference type="NCBI Taxonomy" id="659607"/>
    <lineage>
        <taxon>Eukaryota</taxon>
        <taxon>Sar</taxon>
        <taxon>Alveolata</taxon>
        <taxon>Apicomplexa</taxon>
        <taxon>Conoidasida</taxon>
        <taxon>Coccidia</taxon>
        <taxon>Eucoccidiorida</taxon>
        <taxon>Eimeriorina</taxon>
        <taxon>Cryptosporidiidae</taxon>
        <taxon>Cryptosporidium</taxon>
    </lineage>
</organism>
<dbReference type="InterPro" id="IPR019538">
    <property type="entry name" value="PSMD5"/>
</dbReference>
<evidence type="ECO:0000313" key="2">
    <source>
        <dbReference type="Proteomes" id="UP001311799"/>
    </source>
</evidence>
<dbReference type="InterPro" id="IPR011989">
    <property type="entry name" value="ARM-like"/>
</dbReference>
<reference evidence="1 2" key="1">
    <citation type="submission" date="2023-10" db="EMBL/GenBank/DDBJ databases">
        <title>Comparative genomics analysis reveals potential genetic determinants of host preference in Cryptosporidium xiaoi.</title>
        <authorList>
            <person name="Xiao L."/>
            <person name="Li J."/>
        </authorList>
    </citation>
    <scope>NUCLEOTIDE SEQUENCE [LARGE SCALE GENOMIC DNA]</scope>
    <source>
        <strain evidence="1 2">52996</strain>
    </source>
</reference>
<dbReference type="PANTHER" id="PTHR13554">
    <property type="entry name" value="26S PROTEASOME NON-ATPASE REGULATORY SUBUNIT 5-RELATED"/>
    <property type="match status" value="1"/>
</dbReference>
<evidence type="ECO:0000313" key="1">
    <source>
        <dbReference type="EMBL" id="KAK6588490.1"/>
    </source>
</evidence>
<dbReference type="InterPro" id="IPR016024">
    <property type="entry name" value="ARM-type_fold"/>
</dbReference>
<accession>A0AAV9XWC5</accession>
<sequence>MINTLTECQKKLLNDFLSSPLCMESYENLASKITINEILEALLVTKNQDDISVIIEVVKRLATFGVIDDIIIDNEKSIEILRKGSASQDTNIRLLIAYIIYSISNNTKTCKKLCENGLYLLIGTLIKDKDISIGESASKSLKQIASSFPEYVYNDKLLNIIKSDFSSLKDEARLRILDSYVSIGSISEELFENCQKKSSIYSLVLKEYFTDDILLKLVSIKLLEDMGEYKWGIEFIVSNSTPELLIKDLIDPMFDDDIKISITYLISRMINNHPEMSSNVLNMLNKSFINIFKEFMLSFSQNNNLNKTICAINSWGLFTTKYSSFQSLISEWEGSIQKMLDYLTNSNSDISLASLNSWVVLFESSEIKDIINNLKTSFNFKQLIENKLIPIILTDIISKPFPENRTLIYRLLTLMIPHFSSISSSLCSSNKLRDLILNFNSDSNKELLYIKYDMVKQMMKYDKDTVKSLSNEHFYNSMEEYVSFGPFYRSSSAEMKVKDAAI</sequence>
<dbReference type="AlphaFoldDB" id="A0AAV9XWC5"/>
<protein>
    <recommendedName>
        <fullName evidence="3">26S proteasome non-ATPase regulatory subunit 5</fullName>
    </recommendedName>
</protein>
<name>A0AAV9XWC5_9CRYT</name>
<gene>
    <name evidence="1" type="ORF">RS030_4561</name>
</gene>
<dbReference type="Gene3D" id="1.25.10.10">
    <property type="entry name" value="Leucine-rich Repeat Variant"/>
    <property type="match status" value="1"/>
</dbReference>
<proteinExistence type="predicted"/>
<dbReference type="EMBL" id="JAWDEY010000032">
    <property type="protein sequence ID" value="KAK6588490.1"/>
    <property type="molecule type" value="Genomic_DNA"/>
</dbReference>
<dbReference type="GO" id="GO:0043248">
    <property type="term" value="P:proteasome assembly"/>
    <property type="evidence" value="ECO:0007669"/>
    <property type="project" value="InterPro"/>
</dbReference>
<dbReference type="GO" id="GO:0005829">
    <property type="term" value="C:cytosol"/>
    <property type="evidence" value="ECO:0007669"/>
    <property type="project" value="TreeGrafter"/>
</dbReference>